<dbReference type="GO" id="GO:0005829">
    <property type="term" value="C:cytosol"/>
    <property type="evidence" value="ECO:0007669"/>
    <property type="project" value="TreeGrafter"/>
</dbReference>
<keyword evidence="1" id="KW-0732">Signal</keyword>
<dbReference type="AlphaFoldDB" id="A0A1I2FQF0"/>
<dbReference type="GO" id="GO:0045454">
    <property type="term" value="P:cell redox homeostasis"/>
    <property type="evidence" value="ECO:0007669"/>
    <property type="project" value="TreeGrafter"/>
</dbReference>
<dbReference type="EMBL" id="FONW01000002">
    <property type="protein sequence ID" value="SFF07535.1"/>
    <property type="molecule type" value="Genomic_DNA"/>
</dbReference>
<evidence type="ECO:0000313" key="4">
    <source>
        <dbReference type="Proteomes" id="UP000198964"/>
    </source>
</evidence>
<feature type="chain" id="PRO_5011560704" evidence="1">
    <location>
        <begin position="20"/>
        <end position="166"/>
    </location>
</feature>
<dbReference type="SUPFAM" id="SSF52833">
    <property type="entry name" value="Thioredoxin-like"/>
    <property type="match status" value="1"/>
</dbReference>
<evidence type="ECO:0000313" key="3">
    <source>
        <dbReference type="EMBL" id="SFF07535.1"/>
    </source>
</evidence>
<evidence type="ECO:0000259" key="2">
    <source>
        <dbReference type="PROSITE" id="PS51352"/>
    </source>
</evidence>
<dbReference type="InterPro" id="IPR013766">
    <property type="entry name" value="Thioredoxin_domain"/>
</dbReference>
<dbReference type="PROSITE" id="PS51257">
    <property type="entry name" value="PROKAR_LIPOPROTEIN"/>
    <property type="match status" value="1"/>
</dbReference>
<proteinExistence type="predicted"/>
<dbReference type="Pfam" id="PF00085">
    <property type="entry name" value="Thioredoxin"/>
    <property type="match status" value="1"/>
</dbReference>
<evidence type="ECO:0000256" key="1">
    <source>
        <dbReference type="SAM" id="SignalP"/>
    </source>
</evidence>
<dbReference type="PANTHER" id="PTHR45663:SF11">
    <property type="entry name" value="GEO12009P1"/>
    <property type="match status" value="1"/>
</dbReference>
<dbReference type="GO" id="GO:0015035">
    <property type="term" value="F:protein-disulfide reductase activity"/>
    <property type="evidence" value="ECO:0007669"/>
    <property type="project" value="TreeGrafter"/>
</dbReference>
<name>A0A1I2FQF0_9BACT</name>
<dbReference type="Gene3D" id="3.40.30.10">
    <property type="entry name" value="Glutaredoxin"/>
    <property type="match status" value="1"/>
</dbReference>
<dbReference type="RefSeq" id="WP_212733445.1">
    <property type="nucleotide sequence ID" value="NZ_FONW01000002.1"/>
</dbReference>
<dbReference type="CDD" id="cd02947">
    <property type="entry name" value="TRX_family"/>
    <property type="match status" value="1"/>
</dbReference>
<protein>
    <submittedName>
        <fullName evidence="3">Thioredoxin</fullName>
    </submittedName>
</protein>
<sequence>MRKLLAMIALAAIATAGCANGNTSENKESSKKTTVAQDKEGGTTLISKDQFLSNVWNYQDSPDEWKFLGDKPAIIDFYADWCGPCRIASPILDEVSQEYAGKVDVYKIDTQKERELASVFGIQSIPAFLYIPLEGKPVMMAGIGRSNAETKQMFVDNIKKYLLTEK</sequence>
<feature type="signal peptide" evidence="1">
    <location>
        <begin position="1"/>
        <end position="19"/>
    </location>
</feature>
<keyword evidence="4" id="KW-1185">Reference proteome</keyword>
<reference evidence="3 4" key="1">
    <citation type="submission" date="2016-10" db="EMBL/GenBank/DDBJ databases">
        <authorList>
            <person name="de Groot N.N."/>
        </authorList>
    </citation>
    <scope>NUCLEOTIDE SEQUENCE [LARGE SCALE GENOMIC DNA]</scope>
    <source>
        <strain evidence="3 4">CGMCC 1.9156</strain>
    </source>
</reference>
<dbReference type="PROSITE" id="PS51352">
    <property type="entry name" value="THIOREDOXIN_2"/>
    <property type="match status" value="1"/>
</dbReference>
<dbReference type="STRING" id="655355.SAMN05216283_102570"/>
<organism evidence="3 4">
    <name type="scientific">Sunxiuqinia elliptica</name>
    <dbReference type="NCBI Taxonomy" id="655355"/>
    <lineage>
        <taxon>Bacteria</taxon>
        <taxon>Pseudomonadati</taxon>
        <taxon>Bacteroidota</taxon>
        <taxon>Bacteroidia</taxon>
        <taxon>Marinilabiliales</taxon>
        <taxon>Prolixibacteraceae</taxon>
        <taxon>Sunxiuqinia</taxon>
    </lineage>
</organism>
<dbReference type="PANTHER" id="PTHR45663">
    <property type="entry name" value="GEO12009P1"/>
    <property type="match status" value="1"/>
</dbReference>
<dbReference type="InterPro" id="IPR036249">
    <property type="entry name" value="Thioredoxin-like_sf"/>
</dbReference>
<dbReference type="PRINTS" id="PR00421">
    <property type="entry name" value="THIOREDOXIN"/>
</dbReference>
<dbReference type="Proteomes" id="UP000198964">
    <property type="component" value="Unassembled WGS sequence"/>
</dbReference>
<feature type="domain" description="Thioredoxin" evidence="2">
    <location>
        <begin position="30"/>
        <end position="160"/>
    </location>
</feature>
<gene>
    <name evidence="3" type="ORF">SAMN05216283_102570</name>
</gene>
<accession>A0A1I2FQF0</accession>